<evidence type="ECO:0000313" key="3">
    <source>
        <dbReference type="Proteomes" id="UP000492821"/>
    </source>
</evidence>
<proteinExistence type="predicted"/>
<dbReference type="Proteomes" id="UP000492821">
    <property type="component" value="Unassembled WGS sequence"/>
</dbReference>
<name>A0A7E4ZRU9_PANRE</name>
<organism evidence="3 4">
    <name type="scientific">Panagrellus redivivus</name>
    <name type="common">Microworm</name>
    <dbReference type="NCBI Taxonomy" id="6233"/>
    <lineage>
        <taxon>Eukaryota</taxon>
        <taxon>Metazoa</taxon>
        <taxon>Ecdysozoa</taxon>
        <taxon>Nematoda</taxon>
        <taxon>Chromadorea</taxon>
        <taxon>Rhabditida</taxon>
        <taxon>Tylenchina</taxon>
        <taxon>Panagrolaimomorpha</taxon>
        <taxon>Panagrolaimoidea</taxon>
        <taxon>Panagrolaimidae</taxon>
        <taxon>Panagrellus</taxon>
    </lineage>
</organism>
<dbReference type="PRINTS" id="PR01217">
    <property type="entry name" value="PRICHEXTENSN"/>
</dbReference>
<accession>A0A7E4ZRU9</accession>
<evidence type="ECO:0000256" key="1">
    <source>
        <dbReference type="SAM" id="Coils"/>
    </source>
</evidence>
<feature type="compositionally biased region" description="Pro residues" evidence="2">
    <location>
        <begin position="227"/>
        <end position="246"/>
    </location>
</feature>
<reference evidence="3" key="1">
    <citation type="journal article" date="2013" name="Genetics">
        <title>The draft genome and transcriptome of Panagrellus redivivus are shaped by the harsh demands of a free-living lifestyle.</title>
        <authorList>
            <person name="Srinivasan J."/>
            <person name="Dillman A.R."/>
            <person name="Macchietto M.G."/>
            <person name="Heikkinen L."/>
            <person name="Lakso M."/>
            <person name="Fracchia K.M."/>
            <person name="Antoshechkin I."/>
            <person name="Mortazavi A."/>
            <person name="Wong G."/>
            <person name="Sternberg P.W."/>
        </authorList>
    </citation>
    <scope>NUCLEOTIDE SEQUENCE [LARGE SCALE GENOMIC DNA]</scope>
    <source>
        <strain evidence="3">MT8872</strain>
    </source>
</reference>
<reference evidence="4" key="2">
    <citation type="submission" date="2020-10" db="UniProtKB">
        <authorList>
            <consortium name="WormBaseParasite"/>
        </authorList>
    </citation>
    <scope>IDENTIFICATION</scope>
</reference>
<keyword evidence="3" id="KW-1185">Reference proteome</keyword>
<dbReference type="AlphaFoldDB" id="A0A7E4ZRU9"/>
<evidence type="ECO:0000256" key="2">
    <source>
        <dbReference type="SAM" id="MobiDB-lite"/>
    </source>
</evidence>
<feature type="compositionally biased region" description="Basic residues" evidence="2">
    <location>
        <begin position="59"/>
        <end position="68"/>
    </location>
</feature>
<evidence type="ECO:0000313" key="4">
    <source>
        <dbReference type="WBParaSite" id="Pan_g13404.t1"/>
    </source>
</evidence>
<protein>
    <submittedName>
        <fullName evidence="4">CCHC-type domain-containing protein</fullName>
    </submittedName>
</protein>
<feature type="compositionally biased region" description="Low complexity" evidence="2">
    <location>
        <begin position="79"/>
        <end position="101"/>
    </location>
</feature>
<feature type="compositionally biased region" description="Low complexity" evidence="2">
    <location>
        <begin position="9"/>
        <end position="19"/>
    </location>
</feature>
<feature type="region of interest" description="Disordered" evidence="2">
    <location>
        <begin position="1"/>
        <end position="251"/>
    </location>
</feature>
<feature type="coiled-coil region" evidence="1">
    <location>
        <begin position="387"/>
        <end position="421"/>
    </location>
</feature>
<feature type="compositionally biased region" description="Basic and acidic residues" evidence="2">
    <location>
        <begin position="144"/>
        <end position="159"/>
    </location>
</feature>
<sequence length="509" mass="56033">MSEGRPRRSAASASSKAWAGLMPNAQHKDDLLGDDYVEPPPKQAPKRVPAESGSTPGARGRRPAAKKPRTSEGEGVELPSSPTSNPPQQVQQSPPVVAPEVKTPARQAKKPAPSSPTKLQHVAPQKPVAHLPAPPVGGNLTVANDHEMQLMAQEFDRHNSSLHAAANAFEEEEEPERKPVAAPPARNRPRAPPKPVAPEPAHDEPSDPDYTDESPERPVRPARKRPPPQPKPRPPVAAPVPPPQAPRNPVLRQAAPRPAPLIQHHYVPPSSEVVVRPAQNRVFMPRMPTVVNGGPRVVQPRYPPNYQQARVVNTNVLKQAPQVTNYDTPHAVTKNIEKFTEELKLVDAPELRSAFELIDLLRGEAERMHNYIRDTNTYYVQLVEDVQTAAQAQFEQQQNRIQALERHNINLEGQLKKASAIAHQKVLKTALDSLQIRSTAGGHLDQPSSSKVLHQPQQHHYVVVEGEPAPVEQQPSDYLVQSDEYAPQSYYGAHDAVIQEASKELDNIM</sequence>
<keyword evidence="1" id="KW-0175">Coiled coil</keyword>
<dbReference type="WBParaSite" id="Pan_g13404.t1">
    <property type="protein sequence ID" value="Pan_g13404.t1"/>
    <property type="gene ID" value="Pan_g13404"/>
</dbReference>